<dbReference type="Proteomes" id="UP001501102">
    <property type="component" value="Unassembled WGS sequence"/>
</dbReference>
<evidence type="ECO:0008006" key="4">
    <source>
        <dbReference type="Google" id="ProtNLM"/>
    </source>
</evidence>
<sequence>MYVRKRIALTVTTAVLGGVLAAAPSMAAAPGGTAATAASAGAVHTADSRDGAELRTTWKHVWGPAKISADYLNKHGKHWESQNFTLPRPANSAKITLKCWNNHDGGEAQVRFKDTKTGRIVAGTGWKPCDWTEYHAIGNYYTGHPIRVLLDVRGHAHTTDVTAYRGY</sequence>
<protein>
    <recommendedName>
        <fullName evidence="4">Secreted protein</fullName>
    </recommendedName>
</protein>
<feature type="signal peptide" evidence="1">
    <location>
        <begin position="1"/>
        <end position="27"/>
    </location>
</feature>
<reference evidence="3" key="1">
    <citation type="journal article" date="2019" name="Int. J. Syst. Evol. Microbiol.">
        <title>The Global Catalogue of Microorganisms (GCM) 10K type strain sequencing project: providing services to taxonomists for standard genome sequencing and annotation.</title>
        <authorList>
            <consortium name="The Broad Institute Genomics Platform"/>
            <consortium name="The Broad Institute Genome Sequencing Center for Infectious Disease"/>
            <person name="Wu L."/>
            <person name="Ma J."/>
        </authorList>
    </citation>
    <scope>NUCLEOTIDE SEQUENCE [LARGE SCALE GENOMIC DNA]</scope>
    <source>
        <strain evidence="3">JCM 4087</strain>
    </source>
</reference>
<comment type="caution">
    <text evidence="2">The sequence shown here is derived from an EMBL/GenBank/DDBJ whole genome shotgun (WGS) entry which is preliminary data.</text>
</comment>
<evidence type="ECO:0000313" key="3">
    <source>
        <dbReference type="Proteomes" id="UP001501102"/>
    </source>
</evidence>
<accession>A0ABP6JAS2</accession>
<organism evidence="2 3">
    <name type="scientific">Streptomyces thioluteus</name>
    <dbReference type="NCBI Taxonomy" id="66431"/>
    <lineage>
        <taxon>Bacteria</taxon>
        <taxon>Bacillati</taxon>
        <taxon>Actinomycetota</taxon>
        <taxon>Actinomycetes</taxon>
        <taxon>Kitasatosporales</taxon>
        <taxon>Streptomycetaceae</taxon>
        <taxon>Streptomyces</taxon>
    </lineage>
</organism>
<dbReference type="RefSeq" id="WP_344962997.1">
    <property type="nucleotide sequence ID" value="NZ_BAAAXZ010000091.1"/>
</dbReference>
<evidence type="ECO:0000313" key="2">
    <source>
        <dbReference type="EMBL" id="GAA2927359.1"/>
    </source>
</evidence>
<name>A0ABP6JAS2_STRTU</name>
<keyword evidence="3" id="KW-1185">Reference proteome</keyword>
<dbReference type="EMBL" id="BAAAXZ010000091">
    <property type="protein sequence ID" value="GAA2927359.1"/>
    <property type="molecule type" value="Genomic_DNA"/>
</dbReference>
<proteinExistence type="predicted"/>
<gene>
    <name evidence="2" type="ORF">GCM10020221_24150</name>
</gene>
<evidence type="ECO:0000256" key="1">
    <source>
        <dbReference type="SAM" id="SignalP"/>
    </source>
</evidence>
<feature type="chain" id="PRO_5047397497" description="Secreted protein" evidence="1">
    <location>
        <begin position="28"/>
        <end position="167"/>
    </location>
</feature>
<keyword evidence="1" id="KW-0732">Signal</keyword>